<reference evidence="1" key="1">
    <citation type="submission" date="2021-02" db="EMBL/GenBank/DDBJ databases">
        <authorList>
            <consortium name="DOE Joint Genome Institute"/>
            <person name="Ahrendt S."/>
            <person name="Looney B.P."/>
            <person name="Miyauchi S."/>
            <person name="Morin E."/>
            <person name="Drula E."/>
            <person name="Courty P.E."/>
            <person name="Chicoki N."/>
            <person name="Fauchery L."/>
            <person name="Kohler A."/>
            <person name="Kuo A."/>
            <person name="Labutti K."/>
            <person name="Pangilinan J."/>
            <person name="Lipzen A."/>
            <person name="Riley R."/>
            <person name="Andreopoulos W."/>
            <person name="He G."/>
            <person name="Johnson J."/>
            <person name="Barry K.W."/>
            <person name="Grigoriev I.V."/>
            <person name="Nagy L."/>
            <person name="Hibbett D."/>
            <person name="Henrissat B."/>
            <person name="Matheny P.B."/>
            <person name="Labbe J."/>
            <person name="Martin F."/>
        </authorList>
    </citation>
    <scope>NUCLEOTIDE SEQUENCE</scope>
    <source>
        <strain evidence="1">FP105234-sp</strain>
    </source>
</reference>
<dbReference type="EMBL" id="MU276079">
    <property type="protein sequence ID" value="KAI0042189.1"/>
    <property type="molecule type" value="Genomic_DNA"/>
</dbReference>
<reference evidence="1" key="2">
    <citation type="journal article" date="2022" name="New Phytol.">
        <title>Evolutionary transition to the ectomycorrhizal habit in the genomes of a hyperdiverse lineage of mushroom-forming fungi.</title>
        <authorList>
            <person name="Looney B."/>
            <person name="Miyauchi S."/>
            <person name="Morin E."/>
            <person name="Drula E."/>
            <person name="Courty P.E."/>
            <person name="Kohler A."/>
            <person name="Kuo A."/>
            <person name="LaButti K."/>
            <person name="Pangilinan J."/>
            <person name="Lipzen A."/>
            <person name="Riley R."/>
            <person name="Andreopoulos W."/>
            <person name="He G."/>
            <person name="Johnson J."/>
            <person name="Nolan M."/>
            <person name="Tritt A."/>
            <person name="Barry K.W."/>
            <person name="Grigoriev I.V."/>
            <person name="Nagy L.G."/>
            <person name="Hibbett D."/>
            <person name="Henrissat B."/>
            <person name="Matheny P.B."/>
            <person name="Labbe J."/>
            <person name="Martin F.M."/>
        </authorList>
    </citation>
    <scope>NUCLEOTIDE SEQUENCE</scope>
    <source>
        <strain evidence="1">FP105234-sp</strain>
    </source>
</reference>
<accession>A0ACB8RDC2</accession>
<evidence type="ECO:0000313" key="1">
    <source>
        <dbReference type="EMBL" id="KAI0042189.1"/>
    </source>
</evidence>
<keyword evidence="2" id="KW-1185">Reference proteome</keyword>
<gene>
    <name evidence="1" type="ORF">FA95DRAFT_1500421</name>
</gene>
<sequence length="338" mass="36388">MLTVAFTLSSLVLATLAGSEGSLRSRHHEHARSVQARAKTYNLEDMYKGKDFLNEQKWSYFTAPDPTGGQVNFLSHSDAVSEGLAYVQDDGVTVLAVDNKNDLPLGNNRNSVRISSTKTYSSGLFIADFWAMAHGCSVWPAWWSVGPNWPNGGEIDIIEGVNNKPTNQYTLHSGAGSSCTLTNNPPTSGVDAFTGNVIGTTCQSADGANAGCGVLDTDTRSFGHGFNVQGGGVFAHLWDSNGVKMWRFSRGEIPADIEAGKPDPTSWPTPVAFWSSDNCDIAEHFHDHQLVIDTTLCGGFAGGDYPNSGCPGTCQEAVANKTNFDFAQWKINYIAVYN</sequence>
<keyword evidence="1" id="KW-0378">Hydrolase</keyword>
<proteinExistence type="predicted"/>
<protein>
    <submittedName>
        <fullName evidence="1">Glycoside hydrolase family 16 protein</fullName>
    </submittedName>
</protein>
<evidence type="ECO:0000313" key="2">
    <source>
        <dbReference type="Proteomes" id="UP000814033"/>
    </source>
</evidence>
<organism evidence="1 2">
    <name type="scientific">Auriscalpium vulgare</name>
    <dbReference type="NCBI Taxonomy" id="40419"/>
    <lineage>
        <taxon>Eukaryota</taxon>
        <taxon>Fungi</taxon>
        <taxon>Dikarya</taxon>
        <taxon>Basidiomycota</taxon>
        <taxon>Agaricomycotina</taxon>
        <taxon>Agaricomycetes</taxon>
        <taxon>Russulales</taxon>
        <taxon>Auriscalpiaceae</taxon>
        <taxon>Auriscalpium</taxon>
    </lineage>
</organism>
<dbReference type="Proteomes" id="UP000814033">
    <property type="component" value="Unassembled WGS sequence"/>
</dbReference>
<comment type="caution">
    <text evidence="1">The sequence shown here is derived from an EMBL/GenBank/DDBJ whole genome shotgun (WGS) entry which is preliminary data.</text>
</comment>
<name>A0ACB8RDC2_9AGAM</name>